<dbReference type="InterPro" id="IPR001031">
    <property type="entry name" value="Thioesterase"/>
</dbReference>
<dbReference type="AlphaFoldDB" id="A0A1Q4V8K9"/>
<dbReference type="RefSeq" id="WP_073788871.1">
    <property type="nucleotide sequence ID" value="NZ_LFBV01000003.1"/>
</dbReference>
<evidence type="ECO:0000259" key="2">
    <source>
        <dbReference type="Pfam" id="PF00975"/>
    </source>
</evidence>
<accession>A0A1Q4V8K9</accession>
<comment type="caution">
    <text evidence="3">The sequence shown here is derived from an EMBL/GenBank/DDBJ whole genome shotgun (WGS) entry which is preliminary data.</text>
</comment>
<dbReference type="STRING" id="1048205.AB852_16385"/>
<dbReference type="GO" id="GO:0008610">
    <property type="term" value="P:lipid biosynthetic process"/>
    <property type="evidence" value="ECO:0007669"/>
    <property type="project" value="TreeGrafter"/>
</dbReference>
<dbReference type="Proteomes" id="UP000186455">
    <property type="component" value="Unassembled WGS sequence"/>
</dbReference>
<name>A0A1Q4V8K9_9ACTN</name>
<dbReference type="PANTHER" id="PTHR11487">
    <property type="entry name" value="THIOESTERASE"/>
    <property type="match status" value="1"/>
</dbReference>
<comment type="similarity">
    <text evidence="1">Belongs to the thioesterase family.</text>
</comment>
<keyword evidence="4" id="KW-1185">Reference proteome</keyword>
<dbReference type="Pfam" id="PF00975">
    <property type="entry name" value="Thioesterase"/>
    <property type="match status" value="1"/>
</dbReference>
<dbReference type="InterPro" id="IPR029058">
    <property type="entry name" value="AB_hydrolase_fold"/>
</dbReference>
<dbReference type="Gene3D" id="3.40.50.1820">
    <property type="entry name" value="alpha/beta hydrolase"/>
    <property type="match status" value="1"/>
</dbReference>
<dbReference type="PANTHER" id="PTHR11487:SF0">
    <property type="entry name" value="S-ACYL FATTY ACID SYNTHASE THIOESTERASE, MEDIUM CHAIN"/>
    <property type="match status" value="1"/>
</dbReference>
<evidence type="ECO:0000313" key="3">
    <source>
        <dbReference type="EMBL" id="OKH94181.1"/>
    </source>
</evidence>
<evidence type="ECO:0000313" key="4">
    <source>
        <dbReference type="Proteomes" id="UP000186455"/>
    </source>
</evidence>
<protein>
    <recommendedName>
        <fullName evidence="2">Thioesterase domain-containing protein</fullName>
    </recommendedName>
</protein>
<reference evidence="3 4" key="1">
    <citation type="submission" date="2015-06" db="EMBL/GenBank/DDBJ databases">
        <title>Cloning and characterization of the uncialamcin biosynthetic gene cluster.</title>
        <authorList>
            <person name="Yan X."/>
            <person name="Huang T."/>
            <person name="Ge H."/>
            <person name="Shen B."/>
        </authorList>
    </citation>
    <scope>NUCLEOTIDE SEQUENCE [LARGE SCALE GENOMIC DNA]</scope>
    <source>
        <strain evidence="3 4">DCA2648</strain>
    </source>
</reference>
<sequence>MGAVHGQGTHAGPEAAWLRPLEARPDATSRLILLPHAGGSAGFFRDWPKALPPDIEAWAVQYPGRERRIKEPPARSLDELARGAADAIAPLLDRPTAVLGHSMGATIGYEVLRLLLADPGHARALVHFFASARQAPHHPRDRQVHLLPEEEFLEVLRRHGGVNAEVLAEPDLRDLFLPIVRADYRLAETHVPTPVSPPLPLDLTVLTGTADLAVEPAAAARWADVTAGSFHHEVLPGDHFFPAAQLPAVASVVTRRLRVSAARPG</sequence>
<dbReference type="EMBL" id="LFBV01000003">
    <property type="protein sequence ID" value="OKH94181.1"/>
    <property type="molecule type" value="Genomic_DNA"/>
</dbReference>
<gene>
    <name evidence="3" type="ORF">AB852_16385</name>
</gene>
<evidence type="ECO:0000256" key="1">
    <source>
        <dbReference type="ARBA" id="ARBA00007169"/>
    </source>
</evidence>
<dbReference type="SUPFAM" id="SSF53474">
    <property type="entry name" value="alpha/beta-Hydrolases"/>
    <property type="match status" value="1"/>
</dbReference>
<dbReference type="InterPro" id="IPR012223">
    <property type="entry name" value="TEII"/>
</dbReference>
<proteinExistence type="inferred from homology"/>
<organism evidence="3 4">
    <name type="scientific">Streptomyces uncialis</name>
    <dbReference type="NCBI Taxonomy" id="1048205"/>
    <lineage>
        <taxon>Bacteria</taxon>
        <taxon>Bacillati</taxon>
        <taxon>Actinomycetota</taxon>
        <taxon>Actinomycetes</taxon>
        <taxon>Kitasatosporales</taxon>
        <taxon>Streptomycetaceae</taxon>
        <taxon>Streptomyces</taxon>
    </lineage>
</organism>
<feature type="domain" description="Thioesterase" evidence="2">
    <location>
        <begin position="30"/>
        <end position="255"/>
    </location>
</feature>